<evidence type="ECO:0000256" key="3">
    <source>
        <dbReference type="ARBA" id="ARBA00023163"/>
    </source>
</evidence>
<feature type="domain" description="IclR-ED" evidence="5">
    <location>
        <begin position="79"/>
        <end position="263"/>
    </location>
</feature>
<dbReference type="HOGENOM" id="CLU_062618_7_1_11"/>
<dbReference type="PROSITE" id="PS51078">
    <property type="entry name" value="ICLR_ED"/>
    <property type="match status" value="1"/>
</dbReference>
<dbReference type="PROSITE" id="PS51077">
    <property type="entry name" value="HTH_ICLR"/>
    <property type="match status" value="1"/>
</dbReference>
<dbReference type="KEGG" id="nno:NONO_c51310"/>
<dbReference type="STRING" id="1415166.NONO_c51310"/>
<evidence type="ECO:0000259" key="4">
    <source>
        <dbReference type="PROSITE" id="PS51077"/>
    </source>
</evidence>
<protein>
    <submittedName>
        <fullName evidence="6">Transcriptional regulator, IclR family</fullName>
    </submittedName>
</protein>
<dbReference type="Pfam" id="PF01614">
    <property type="entry name" value="IclR_C"/>
    <property type="match status" value="1"/>
</dbReference>
<feature type="domain" description="HTH iclR-type" evidence="4">
    <location>
        <begin position="16"/>
        <end position="78"/>
    </location>
</feature>
<dbReference type="InterPro" id="IPR005471">
    <property type="entry name" value="Tscrpt_reg_IclR_N"/>
</dbReference>
<evidence type="ECO:0000259" key="5">
    <source>
        <dbReference type="PROSITE" id="PS51078"/>
    </source>
</evidence>
<dbReference type="InterPro" id="IPR014757">
    <property type="entry name" value="Tscrpt_reg_IclR_C"/>
</dbReference>
<accession>W5TKQ1</accession>
<dbReference type="Pfam" id="PF09339">
    <property type="entry name" value="HTH_IclR"/>
    <property type="match status" value="1"/>
</dbReference>
<dbReference type="InterPro" id="IPR036390">
    <property type="entry name" value="WH_DNA-bd_sf"/>
</dbReference>
<proteinExistence type="predicted"/>
<organism evidence="6 7">
    <name type="scientific">Nocardia nova SH22a</name>
    <dbReference type="NCBI Taxonomy" id="1415166"/>
    <lineage>
        <taxon>Bacteria</taxon>
        <taxon>Bacillati</taxon>
        <taxon>Actinomycetota</taxon>
        <taxon>Actinomycetes</taxon>
        <taxon>Mycobacteriales</taxon>
        <taxon>Nocardiaceae</taxon>
        <taxon>Nocardia</taxon>
    </lineage>
</organism>
<dbReference type="PANTHER" id="PTHR30136:SF39">
    <property type="entry name" value="TRANSCRIPTIONAL REGULATORY PROTEIN"/>
    <property type="match status" value="1"/>
</dbReference>
<dbReference type="InterPro" id="IPR036388">
    <property type="entry name" value="WH-like_DNA-bd_sf"/>
</dbReference>
<dbReference type="InterPro" id="IPR029016">
    <property type="entry name" value="GAF-like_dom_sf"/>
</dbReference>
<dbReference type="SUPFAM" id="SSF46785">
    <property type="entry name" value="Winged helix' DNA-binding domain"/>
    <property type="match status" value="1"/>
</dbReference>
<dbReference type="PATRIC" id="fig|1415166.3.peg.5294"/>
<dbReference type="Gene3D" id="1.10.10.10">
    <property type="entry name" value="Winged helix-like DNA-binding domain superfamily/Winged helix DNA-binding domain"/>
    <property type="match status" value="1"/>
</dbReference>
<name>W5TKQ1_9NOCA</name>
<keyword evidence="3" id="KW-0804">Transcription</keyword>
<dbReference type="GO" id="GO:0003700">
    <property type="term" value="F:DNA-binding transcription factor activity"/>
    <property type="evidence" value="ECO:0007669"/>
    <property type="project" value="TreeGrafter"/>
</dbReference>
<sequence>MDVQSGVQESIGRPGVQSVQRAVQLLEALAAAQSPQTMQSLALKLGCSPSTAHRIAVTLAQGNLLEFNPLTKRYSLGVGIAKLAQRRAEQNDLSSIAQPFMDALREKVLETTSLWTRVGDSKVCVACSDGSYTIRQYLQIGTRVPMADLSAGSRVLLADDRPESVRALVSNWYPDMTNDAISDFVASAAAVRTAGLSLVPEENANRVHPDVATMAAPVFDSSGTIVAALVVAGPVTRFTESAMTRASEAVLGCAHSISAALGAV</sequence>
<reference evidence="6 7" key="1">
    <citation type="journal article" date="2014" name="Appl. Environ. Microbiol.">
        <title>Insights into the Microbial Degradation of Rubber and Gutta-Percha by Analysis of the Complete Genome of Nocardia nova SH22a.</title>
        <authorList>
            <person name="Luo Q."/>
            <person name="Hiessl S."/>
            <person name="Poehlein A."/>
            <person name="Daniel R."/>
            <person name="Steinbuchel A."/>
        </authorList>
    </citation>
    <scope>NUCLEOTIDE SEQUENCE [LARGE SCALE GENOMIC DNA]</scope>
    <source>
        <strain evidence="6">SH22a</strain>
    </source>
</reference>
<keyword evidence="1" id="KW-0805">Transcription regulation</keyword>
<evidence type="ECO:0000256" key="1">
    <source>
        <dbReference type="ARBA" id="ARBA00023015"/>
    </source>
</evidence>
<dbReference type="PANTHER" id="PTHR30136">
    <property type="entry name" value="HELIX-TURN-HELIX TRANSCRIPTIONAL REGULATOR, ICLR FAMILY"/>
    <property type="match status" value="1"/>
</dbReference>
<dbReference type="SMART" id="SM00346">
    <property type="entry name" value="HTH_ICLR"/>
    <property type="match status" value="1"/>
</dbReference>
<dbReference type="EMBL" id="CP006850">
    <property type="protein sequence ID" value="AHH19915.1"/>
    <property type="molecule type" value="Genomic_DNA"/>
</dbReference>
<dbReference type="AlphaFoldDB" id="W5TKQ1"/>
<dbReference type="Proteomes" id="UP000019150">
    <property type="component" value="Chromosome"/>
</dbReference>
<dbReference type="eggNOG" id="COG1414">
    <property type="taxonomic scope" value="Bacteria"/>
</dbReference>
<dbReference type="GO" id="GO:0003677">
    <property type="term" value="F:DNA binding"/>
    <property type="evidence" value="ECO:0007669"/>
    <property type="project" value="UniProtKB-KW"/>
</dbReference>
<gene>
    <name evidence="6" type="ORF">NONO_c51310</name>
</gene>
<keyword evidence="2" id="KW-0238">DNA-binding</keyword>
<dbReference type="GO" id="GO:0045892">
    <property type="term" value="P:negative regulation of DNA-templated transcription"/>
    <property type="evidence" value="ECO:0007669"/>
    <property type="project" value="TreeGrafter"/>
</dbReference>
<dbReference type="InterPro" id="IPR050707">
    <property type="entry name" value="HTH_MetabolicPath_Reg"/>
</dbReference>
<dbReference type="SUPFAM" id="SSF55781">
    <property type="entry name" value="GAF domain-like"/>
    <property type="match status" value="1"/>
</dbReference>
<evidence type="ECO:0000256" key="2">
    <source>
        <dbReference type="ARBA" id="ARBA00023125"/>
    </source>
</evidence>
<evidence type="ECO:0000313" key="7">
    <source>
        <dbReference type="Proteomes" id="UP000019150"/>
    </source>
</evidence>
<dbReference type="Gene3D" id="3.30.450.40">
    <property type="match status" value="1"/>
</dbReference>
<evidence type="ECO:0000313" key="6">
    <source>
        <dbReference type="EMBL" id="AHH19915.1"/>
    </source>
</evidence>
<keyword evidence="7" id="KW-1185">Reference proteome</keyword>